<evidence type="ECO:0000256" key="1">
    <source>
        <dbReference type="SAM" id="MobiDB-lite"/>
    </source>
</evidence>
<protein>
    <submittedName>
        <fullName evidence="3">Uncharacterized protein</fullName>
    </submittedName>
</protein>
<dbReference type="EnsemblMetazoa" id="AFUN000751-RA">
    <property type="protein sequence ID" value="AFUN000751-PA"/>
    <property type="gene ID" value="AFUN000751"/>
</dbReference>
<proteinExistence type="predicted"/>
<feature type="signal peptide" evidence="2">
    <location>
        <begin position="1"/>
        <end position="21"/>
    </location>
</feature>
<keyword evidence="2" id="KW-0732">Signal</keyword>
<feature type="chain" id="PRO_5008133826" evidence="2">
    <location>
        <begin position="22"/>
        <end position="88"/>
    </location>
</feature>
<name>A0A182R3L0_ANOFN</name>
<reference evidence="3" key="1">
    <citation type="submission" date="2020-05" db="UniProtKB">
        <authorList>
            <consortium name="EnsemblMetazoa"/>
        </authorList>
    </citation>
    <scope>IDENTIFICATION</scope>
    <source>
        <strain evidence="3">FUMOZ</strain>
    </source>
</reference>
<sequence length="88" mass="9633">MKYTFAFFLIALFAVISISQALPYPEDASADAATGSNDDEGEKSTIELDIKPADVEAMGRLNMPWGEIVRVGIKAGMILKDILERKKV</sequence>
<feature type="region of interest" description="Disordered" evidence="1">
    <location>
        <begin position="27"/>
        <end position="46"/>
    </location>
</feature>
<dbReference type="AlphaFoldDB" id="A0A182R3L0"/>
<accession>A0A182R3L0</accession>
<organism evidence="3">
    <name type="scientific">Anopheles funestus</name>
    <name type="common">African malaria mosquito</name>
    <dbReference type="NCBI Taxonomy" id="62324"/>
    <lineage>
        <taxon>Eukaryota</taxon>
        <taxon>Metazoa</taxon>
        <taxon>Ecdysozoa</taxon>
        <taxon>Arthropoda</taxon>
        <taxon>Hexapoda</taxon>
        <taxon>Insecta</taxon>
        <taxon>Pterygota</taxon>
        <taxon>Neoptera</taxon>
        <taxon>Endopterygota</taxon>
        <taxon>Diptera</taxon>
        <taxon>Nematocera</taxon>
        <taxon>Culicoidea</taxon>
        <taxon>Culicidae</taxon>
        <taxon>Anophelinae</taxon>
        <taxon>Anopheles</taxon>
    </lineage>
</organism>
<evidence type="ECO:0000256" key="2">
    <source>
        <dbReference type="SAM" id="SignalP"/>
    </source>
</evidence>
<dbReference type="VEuPathDB" id="VectorBase:AFUN000751"/>
<evidence type="ECO:0000313" key="3">
    <source>
        <dbReference type="EnsemblMetazoa" id="AFUN000751-PA"/>
    </source>
</evidence>